<protein>
    <submittedName>
        <fullName evidence="1">Uncharacterized protein</fullName>
    </submittedName>
</protein>
<dbReference type="RefSeq" id="XP_001306245.1">
    <property type="nucleotide sequence ID" value="XM_001306244.1"/>
</dbReference>
<dbReference type="KEGG" id="tva:4751033"/>
<organism evidence="1 2">
    <name type="scientific">Trichomonas vaginalis (strain ATCC PRA-98 / G3)</name>
    <dbReference type="NCBI Taxonomy" id="412133"/>
    <lineage>
        <taxon>Eukaryota</taxon>
        <taxon>Metamonada</taxon>
        <taxon>Parabasalia</taxon>
        <taxon>Trichomonadida</taxon>
        <taxon>Trichomonadidae</taxon>
        <taxon>Trichomonas</taxon>
    </lineage>
</organism>
<dbReference type="InParanoid" id="A2FP45"/>
<dbReference type="AlphaFoldDB" id="A2FP45"/>
<dbReference type="Proteomes" id="UP000001542">
    <property type="component" value="Unassembled WGS sequence"/>
</dbReference>
<dbReference type="EMBL" id="DS113919">
    <property type="protein sequence ID" value="EAX93315.1"/>
    <property type="molecule type" value="Genomic_DNA"/>
</dbReference>
<dbReference type="VEuPathDB" id="TrichDB:TVAGG3_0500610"/>
<proteinExistence type="predicted"/>
<evidence type="ECO:0000313" key="2">
    <source>
        <dbReference type="Proteomes" id="UP000001542"/>
    </source>
</evidence>
<reference evidence="1" key="2">
    <citation type="journal article" date="2007" name="Science">
        <title>Draft genome sequence of the sexually transmitted pathogen Trichomonas vaginalis.</title>
        <authorList>
            <person name="Carlton J.M."/>
            <person name="Hirt R.P."/>
            <person name="Silva J.C."/>
            <person name="Delcher A.L."/>
            <person name="Schatz M."/>
            <person name="Zhao Q."/>
            <person name="Wortman J.R."/>
            <person name="Bidwell S.L."/>
            <person name="Alsmark U.C.M."/>
            <person name="Besteiro S."/>
            <person name="Sicheritz-Ponten T."/>
            <person name="Noel C.J."/>
            <person name="Dacks J.B."/>
            <person name="Foster P.G."/>
            <person name="Simillion C."/>
            <person name="Van de Peer Y."/>
            <person name="Miranda-Saavedra D."/>
            <person name="Barton G.J."/>
            <person name="Westrop G.D."/>
            <person name="Mueller S."/>
            <person name="Dessi D."/>
            <person name="Fiori P.L."/>
            <person name="Ren Q."/>
            <person name="Paulsen I."/>
            <person name="Zhang H."/>
            <person name="Bastida-Corcuera F.D."/>
            <person name="Simoes-Barbosa A."/>
            <person name="Brown M.T."/>
            <person name="Hayes R.D."/>
            <person name="Mukherjee M."/>
            <person name="Okumura C.Y."/>
            <person name="Schneider R."/>
            <person name="Smith A.J."/>
            <person name="Vanacova S."/>
            <person name="Villalvazo M."/>
            <person name="Haas B.J."/>
            <person name="Pertea M."/>
            <person name="Feldblyum T.V."/>
            <person name="Utterback T.R."/>
            <person name="Shu C.L."/>
            <person name="Osoegawa K."/>
            <person name="de Jong P.J."/>
            <person name="Hrdy I."/>
            <person name="Horvathova L."/>
            <person name="Zubacova Z."/>
            <person name="Dolezal P."/>
            <person name="Malik S.B."/>
            <person name="Logsdon J.M. Jr."/>
            <person name="Henze K."/>
            <person name="Gupta A."/>
            <person name="Wang C.C."/>
            <person name="Dunne R.L."/>
            <person name="Upcroft J.A."/>
            <person name="Upcroft P."/>
            <person name="White O."/>
            <person name="Salzberg S.L."/>
            <person name="Tang P."/>
            <person name="Chiu C.-H."/>
            <person name="Lee Y.-S."/>
            <person name="Embley T.M."/>
            <person name="Coombs G.H."/>
            <person name="Mottram J.C."/>
            <person name="Tachezy J."/>
            <person name="Fraser-Liggett C.M."/>
            <person name="Johnson P.J."/>
        </authorList>
    </citation>
    <scope>NUCLEOTIDE SEQUENCE [LARGE SCALE GENOMIC DNA]</scope>
    <source>
        <strain evidence="1">G3</strain>
    </source>
</reference>
<gene>
    <name evidence="1" type="ORF">TVAG_158340</name>
</gene>
<dbReference type="VEuPathDB" id="TrichDB:TVAG_158340"/>
<dbReference type="SMR" id="A2FP45"/>
<accession>A2FP45</accession>
<keyword evidence="2" id="KW-1185">Reference proteome</keyword>
<evidence type="ECO:0000313" key="1">
    <source>
        <dbReference type="EMBL" id="EAX93315.1"/>
    </source>
</evidence>
<name>A2FP45_TRIV3</name>
<reference evidence="1" key="1">
    <citation type="submission" date="2006-10" db="EMBL/GenBank/DDBJ databases">
        <authorList>
            <person name="Amadeo P."/>
            <person name="Zhao Q."/>
            <person name="Wortman J."/>
            <person name="Fraser-Liggett C."/>
            <person name="Carlton J."/>
        </authorList>
    </citation>
    <scope>NUCLEOTIDE SEQUENCE</scope>
    <source>
        <strain evidence="1">G3</strain>
    </source>
</reference>
<sequence>MRPLTYRPHTSIRSISPIIINNNLRPLSALTNSNERLVPSARTVRTIVAPRMIKNTCVEMKSSADSFSLLTKSYKFFMNKLPDGIFTDFSLQFQELSENFKKFHSLTVSQLDSRRAKTSLSKLNQDRKNTNLSKHANKLTKKLEEFAVSAHSINASGTTRYYELMQEGFQFLFESLDTIKKSISGCRTTQDKSMVKYNQLYAIAFHAKKTVDDTFALPASKRFDNFDFQTFKNSMIQITSLAISILSKGIPLRLTSSYQIANLRSTISTSCLTISNLMESSLCFQDDITHLRSCLIDFTNHLKFIFEKLCLPFDVNFNFEKFKTLNAEDLVEDEASINYDMNS</sequence>